<dbReference type="Gene3D" id="3.40.50.300">
    <property type="entry name" value="P-loop containing nucleotide triphosphate hydrolases"/>
    <property type="match status" value="1"/>
</dbReference>
<dbReference type="InterPro" id="IPR050086">
    <property type="entry name" value="MetN_ABC_transporter-like"/>
</dbReference>
<proteinExistence type="predicted"/>
<gene>
    <name evidence="3" type="ORF">UFOPK1857_00396</name>
</gene>
<accession>A0A6J6HBA5</accession>
<dbReference type="AlphaFoldDB" id="A0A6J6HBA5"/>
<dbReference type="InterPro" id="IPR027417">
    <property type="entry name" value="P-loop_NTPase"/>
</dbReference>
<organism evidence="3">
    <name type="scientific">freshwater metagenome</name>
    <dbReference type="NCBI Taxonomy" id="449393"/>
    <lineage>
        <taxon>unclassified sequences</taxon>
        <taxon>metagenomes</taxon>
        <taxon>ecological metagenomes</taxon>
    </lineage>
</organism>
<comment type="subcellular location">
    <subcellularLocation>
        <location evidence="1">Cell membrane</location>
        <topology evidence="1">Peripheral membrane protein</topology>
    </subcellularLocation>
</comment>
<evidence type="ECO:0000313" key="3">
    <source>
        <dbReference type="EMBL" id="CAB4610707.1"/>
    </source>
</evidence>
<sequence length="67" mass="7943">MRRLAKQGWTMVVVTHEMRFARQVADQVIFIDHGKIIEHGTPEQILQNPKKARTKEFLRRIIGEFEI</sequence>
<dbReference type="SUPFAM" id="SSF52540">
    <property type="entry name" value="P-loop containing nucleoside triphosphate hydrolases"/>
    <property type="match status" value="1"/>
</dbReference>
<protein>
    <submittedName>
        <fullName evidence="3">Unannotated protein</fullName>
    </submittedName>
</protein>
<reference evidence="3" key="1">
    <citation type="submission" date="2020-05" db="EMBL/GenBank/DDBJ databases">
        <authorList>
            <person name="Chiriac C."/>
            <person name="Salcher M."/>
            <person name="Ghai R."/>
            <person name="Kavagutti S V."/>
        </authorList>
    </citation>
    <scope>NUCLEOTIDE SEQUENCE</scope>
</reference>
<dbReference type="EMBL" id="CAEZUU010000057">
    <property type="protein sequence ID" value="CAB4610707.1"/>
    <property type="molecule type" value="Genomic_DNA"/>
</dbReference>
<evidence type="ECO:0000256" key="2">
    <source>
        <dbReference type="ARBA" id="ARBA00022448"/>
    </source>
</evidence>
<dbReference type="PANTHER" id="PTHR43166">
    <property type="entry name" value="AMINO ACID IMPORT ATP-BINDING PROTEIN"/>
    <property type="match status" value="1"/>
</dbReference>
<evidence type="ECO:0000256" key="1">
    <source>
        <dbReference type="ARBA" id="ARBA00004202"/>
    </source>
</evidence>
<dbReference type="GO" id="GO:0005886">
    <property type="term" value="C:plasma membrane"/>
    <property type="evidence" value="ECO:0007669"/>
    <property type="project" value="UniProtKB-SubCell"/>
</dbReference>
<name>A0A6J6HBA5_9ZZZZ</name>
<keyword evidence="2" id="KW-0813">Transport</keyword>
<dbReference type="PANTHER" id="PTHR43166:SF35">
    <property type="entry name" value="L-CYSTINE IMPORT ATP-BINDING PROTEIN TCYN"/>
    <property type="match status" value="1"/>
</dbReference>